<sequence>MPSLGFPLLSPRARWRQVAAIAALSAALSASEAWALALGRVSVQSQLGEPLRAEIELPALTEEEAATLRVELADPARYRSANLDPAPWLRDITLQLQRRPDGRAIIEVRSERRISEPFVDLIVVARWAGGELLRGYTLLLEPPSARAPAPVTPLLEPAVPAPPQAAAPPTAVAPSDPQTSADPASSQSPARRAGTARAQADHGSAASSAAPTRIVVRPGDTAGRIAQRHRPEGVTLEQMLVALLRANPDAFIRGNVHLIKAGAVIDVPDTADVGRIDAAEARALVAAQTRDFNAYRRRLAAAAPAQHTAAPQRQAQGKVEAAVADAAPQASAQDKLTLSKAERDAQEAQRLAIERQQQEQQQRAAELERNLRELEQLRAQAQATAPSEPPSAETGASASTATEVTGDAAPQVGQDASPAQPADVGANAPTPAVSAPLPPQPSEPSGPVEAWLRHPWALPAAGGALALLAGLAWWGLRRRRSSQTAPAMPAAEPTPQPTPEPASESADSPADDDRLDPVAEAQLLLAHGREAQAQDRLREALAVQPHRLDARLKLLELLARRGDAAAFETEARALQPLCTADSPEWQRTCELGRELDPDNPLYRSTSAPATAAVGAAMVAAGVAATGLSSAADEPPTLDAPLEAASSWSAPASTSFETAAASDPAAASEPASPEQPGPTEGDDLALELDWPEDDGQSVSEATAQAPSPAGLPPEVAELSLDLPLDDGQEAAAPAAAMPEDASAGAPAAPDRDPLETKLSLAREFEAIGDIDGARILAEEVLAEAQGELRERAQAFLAQLG</sequence>
<feature type="chain" id="PRO_5022025603" description="LysM domain-containing protein" evidence="2">
    <location>
        <begin position="36"/>
        <end position="799"/>
    </location>
</feature>
<dbReference type="InterPro" id="IPR018392">
    <property type="entry name" value="LysM"/>
</dbReference>
<dbReference type="InterPro" id="IPR057840">
    <property type="entry name" value="FimV_N"/>
</dbReference>
<evidence type="ECO:0000256" key="2">
    <source>
        <dbReference type="SAM" id="SignalP"/>
    </source>
</evidence>
<evidence type="ECO:0000259" key="3">
    <source>
        <dbReference type="PROSITE" id="PS51782"/>
    </source>
</evidence>
<comment type="caution">
    <text evidence="4">The sequence shown here is derived from an EMBL/GenBank/DDBJ whole genome shotgun (WGS) entry which is preliminary data.</text>
</comment>
<dbReference type="NCBIfam" id="TIGR03505">
    <property type="entry name" value="FimV_core"/>
    <property type="match status" value="1"/>
</dbReference>
<feature type="compositionally biased region" description="Polar residues" evidence="1">
    <location>
        <begin position="176"/>
        <end position="189"/>
    </location>
</feature>
<feature type="compositionally biased region" description="Acidic residues" evidence="1">
    <location>
        <begin position="679"/>
        <end position="694"/>
    </location>
</feature>
<feature type="region of interest" description="Disordered" evidence="1">
    <location>
        <begin position="304"/>
        <end position="366"/>
    </location>
</feature>
<feature type="compositionally biased region" description="Low complexity" evidence="1">
    <location>
        <begin position="390"/>
        <end position="403"/>
    </location>
</feature>
<evidence type="ECO:0000313" key="5">
    <source>
        <dbReference type="Proteomes" id="UP000315736"/>
    </source>
</evidence>
<organism evidence="4 5">
    <name type="scientific">Tepidimonas alkaliphilus</name>
    <dbReference type="NCBI Taxonomy" id="2588942"/>
    <lineage>
        <taxon>Bacteria</taxon>
        <taxon>Pseudomonadati</taxon>
        <taxon>Pseudomonadota</taxon>
        <taxon>Betaproteobacteria</taxon>
        <taxon>Burkholderiales</taxon>
        <taxon>Tepidimonas</taxon>
    </lineage>
</organism>
<feature type="signal peptide" evidence="2">
    <location>
        <begin position="1"/>
        <end position="35"/>
    </location>
</feature>
<name>A0A554W545_9BURK</name>
<feature type="region of interest" description="Disordered" evidence="1">
    <location>
        <begin position="483"/>
        <end position="514"/>
    </location>
</feature>
<dbReference type="InterPro" id="IPR020011">
    <property type="entry name" value="FimV_C"/>
</dbReference>
<evidence type="ECO:0000313" key="4">
    <source>
        <dbReference type="EMBL" id="TSE18689.1"/>
    </source>
</evidence>
<evidence type="ECO:0000256" key="1">
    <source>
        <dbReference type="SAM" id="MobiDB-lite"/>
    </source>
</evidence>
<feature type="compositionally biased region" description="Polar residues" evidence="1">
    <location>
        <begin position="695"/>
        <end position="704"/>
    </location>
</feature>
<dbReference type="EMBL" id="VJNB01000011">
    <property type="protein sequence ID" value="TSE18689.1"/>
    <property type="molecule type" value="Genomic_DNA"/>
</dbReference>
<proteinExistence type="predicted"/>
<dbReference type="InterPro" id="IPR020012">
    <property type="entry name" value="LysM_FimV"/>
</dbReference>
<dbReference type="Proteomes" id="UP000315736">
    <property type="component" value="Unassembled WGS sequence"/>
</dbReference>
<dbReference type="CDD" id="cd00118">
    <property type="entry name" value="LysM"/>
    <property type="match status" value="1"/>
</dbReference>
<feature type="region of interest" description="Disordered" evidence="1">
    <location>
        <begin position="379"/>
        <end position="448"/>
    </location>
</feature>
<dbReference type="Gene3D" id="3.10.350.10">
    <property type="entry name" value="LysM domain"/>
    <property type="match status" value="1"/>
</dbReference>
<reference evidence="4 5" key="1">
    <citation type="submission" date="2019-07" db="EMBL/GenBank/DDBJ databases">
        <title>Tepidimonas alkaliphilus YIM 72238 draft genome.</title>
        <authorList>
            <person name="Da Costa M.S."/>
            <person name="Froufe H.J.C."/>
            <person name="Egas C."/>
            <person name="Albuquerque L."/>
        </authorList>
    </citation>
    <scope>NUCLEOTIDE SEQUENCE [LARGE SCALE GENOMIC DNA]</scope>
    <source>
        <strain evidence="4 5">YIM 72238</strain>
    </source>
</reference>
<dbReference type="InterPro" id="IPR036779">
    <property type="entry name" value="LysM_dom_sf"/>
</dbReference>
<keyword evidence="2" id="KW-0732">Signal</keyword>
<keyword evidence="5" id="KW-1185">Reference proteome</keyword>
<dbReference type="NCBIfam" id="TIGR03504">
    <property type="entry name" value="FimV_Cterm"/>
    <property type="match status" value="1"/>
</dbReference>
<feature type="compositionally biased region" description="Basic and acidic residues" evidence="1">
    <location>
        <begin position="340"/>
        <end position="357"/>
    </location>
</feature>
<feature type="compositionally biased region" description="Low complexity" evidence="1">
    <location>
        <begin position="304"/>
        <end position="333"/>
    </location>
</feature>
<dbReference type="Gene3D" id="1.20.58.2200">
    <property type="match status" value="1"/>
</dbReference>
<dbReference type="AlphaFoldDB" id="A0A554W545"/>
<dbReference type="PROSITE" id="PS51782">
    <property type="entry name" value="LYSM"/>
    <property type="match status" value="1"/>
</dbReference>
<feature type="domain" description="LysM" evidence="3">
    <location>
        <begin position="212"/>
        <end position="267"/>
    </location>
</feature>
<feature type="region of interest" description="Disordered" evidence="1">
    <location>
        <begin position="151"/>
        <end position="218"/>
    </location>
</feature>
<feature type="compositionally biased region" description="Low complexity" evidence="1">
    <location>
        <begin position="639"/>
        <end position="673"/>
    </location>
</feature>
<gene>
    <name evidence="4" type="ORF">Talka_01980</name>
</gene>
<accession>A0A554W545</accession>
<feature type="region of interest" description="Disordered" evidence="1">
    <location>
        <begin position="631"/>
        <end position="752"/>
    </location>
</feature>
<feature type="compositionally biased region" description="Low complexity" evidence="1">
    <location>
        <begin position="728"/>
        <end position="747"/>
    </location>
</feature>
<dbReference type="Pfam" id="PF25800">
    <property type="entry name" value="FimV_N"/>
    <property type="match status" value="1"/>
</dbReference>
<protein>
    <recommendedName>
        <fullName evidence="3">LysM domain-containing protein</fullName>
    </recommendedName>
</protein>
<dbReference type="InterPro" id="IPR038440">
    <property type="entry name" value="FimV_C_sf"/>
</dbReference>